<keyword evidence="4" id="KW-0663">Pyridoxal phosphate</keyword>
<dbReference type="GO" id="GO:0030170">
    <property type="term" value="F:pyridoxal phosphate binding"/>
    <property type="evidence" value="ECO:0007669"/>
    <property type="project" value="InterPro"/>
</dbReference>
<dbReference type="EC" id="2.6.1.66" evidence="6"/>
<evidence type="ECO:0000256" key="2">
    <source>
        <dbReference type="ARBA" id="ARBA00022576"/>
    </source>
</evidence>
<dbReference type="Gene3D" id="3.40.640.10">
    <property type="entry name" value="Type I PLP-dependent aspartate aminotransferase-like (Major domain)"/>
    <property type="match status" value="1"/>
</dbReference>
<dbReference type="PANTHER" id="PTHR42790">
    <property type="entry name" value="AMINOTRANSFERASE"/>
    <property type="match status" value="1"/>
</dbReference>
<keyword evidence="3 6" id="KW-0808">Transferase</keyword>
<organism evidence="6 7">
    <name type="scientific">Marinagarivorans cellulosilyticus</name>
    <dbReference type="NCBI Taxonomy" id="2721545"/>
    <lineage>
        <taxon>Bacteria</taxon>
        <taxon>Pseudomonadati</taxon>
        <taxon>Pseudomonadota</taxon>
        <taxon>Gammaproteobacteria</taxon>
        <taxon>Cellvibrionales</taxon>
        <taxon>Cellvibrionaceae</taxon>
        <taxon>Marinagarivorans</taxon>
    </lineage>
</organism>
<name>A0AAN1WJZ6_9GAMM</name>
<proteinExistence type="predicted"/>
<dbReference type="Pfam" id="PF00155">
    <property type="entry name" value="Aminotran_1_2"/>
    <property type="match status" value="1"/>
</dbReference>
<sequence>MAAPSAIAELMRDLGEALNTNPDLLFLGGGNPALIPEAGDIFSRHLQALLNDKALVQRWLGVYQSPQGSESLLPLLSQYLQDQGWPVSAKNLVVVNGGQSAFNRLFNLLGGPSVKGTQRIHLPMLPEYVGYRGQMIGGDAFAVSRPIIALESEHRFRYKLDRSALVLDEHSGALCLSRPTNPSANVVDLEDVRWLEGEAKRWGIPMLVDCAYGAPFPNIMAPSQAYRWRPGSVAVLSASKLGLPGLRTAVVVADEELASLLAHVGAVENLASGNTGPLLLESLIASGDIHRLTQLIPEYYQPKRKLMLALLDEHLQDVPYRIHGADGAFFVWLWLPNLPVSAKVLYQRLKARNVLVMAGNDFFFGEEASWQHARECLRLNICQSDQAMAEAVAIIASEIKALYSKAK</sequence>
<dbReference type="GO" id="GO:1901605">
    <property type="term" value="P:alpha-amino acid metabolic process"/>
    <property type="evidence" value="ECO:0007669"/>
    <property type="project" value="TreeGrafter"/>
</dbReference>
<evidence type="ECO:0000256" key="3">
    <source>
        <dbReference type="ARBA" id="ARBA00022679"/>
    </source>
</evidence>
<keyword evidence="2 6" id="KW-0032">Aminotransferase</keyword>
<dbReference type="GO" id="GO:0005829">
    <property type="term" value="C:cytosol"/>
    <property type="evidence" value="ECO:0007669"/>
    <property type="project" value="TreeGrafter"/>
</dbReference>
<keyword evidence="7" id="KW-1185">Reference proteome</keyword>
<dbReference type="SUPFAM" id="SSF53383">
    <property type="entry name" value="PLP-dependent transferases"/>
    <property type="match status" value="1"/>
</dbReference>
<accession>A0AAN1WJZ6</accession>
<dbReference type="AlphaFoldDB" id="A0AAN1WJZ6"/>
<reference evidence="6 7" key="1">
    <citation type="journal article" date="2022" name="IScience">
        <title>An ultrasensitive nanofiber-based assay for enzymatic hydrolysis and deep-sea microbial degradation of cellulose.</title>
        <authorList>
            <person name="Tsudome M."/>
            <person name="Tachioka M."/>
            <person name="Miyazaki M."/>
            <person name="Uchimura K."/>
            <person name="Tsuda M."/>
            <person name="Takaki Y."/>
            <person name="Deguchi S."/>
        </authorList>
    </citation>
    <scope>NUCLEOTIDE SEQUENCE [LARGE SCALE GENOMIC DNA]</scope>
    <source>
        <strain evidence="6 7">GE09</strain>
    </source>
</reference>
<evidence type="ECO:0000256" key="1">
    <source>
        <dbReference type="ARBA" id="ARBA00001933"/>
    </source>
</evidence>
<evidence type="ECO:0000313" key="6">
    <source>
        <dbReference type="EMBL" id="BCD98979.1"/>
    </source>
</evidence>
<dbReference type="InterPro" id="IPR015421">
    <property type="entry name" value="PyrdxlP-dep_Trfase_major"/>
</dbReference>
<dbReference type="EMBL" id="AP023086">
    <property type="protein sequence ID" value="BCD98979.1"/>
    <property type="molecule type" value="Genomic_DNA"/>
</dbReference>
<dbReference type="CDD" id="cd00609">
    <property type="entry name" value="AAT_like"/>
    <property type="match status" value="1"/>
</dbReference>
<evidence type="ECO:0000256" key="4">
    <source>
        <dbReference type="ARBA" id="ARBA00022898"/>
    </source>
</evidence>
<evidence type="ECO:0000313" key="7">
    <source>
        <dbReference type="Proteomes" id="UP001320119"/>
    </source>
</evidence>
<dbReference type="GO" id="GO:0009042">
    <property type="term" value="F:valine-pyruvate transaminase activity"/>
    <property type="evidence" value="ECO:0007669"/>
    <property type="project" value="UniProtKB-EC"/>
</dbReference>
<comment type="cofactor">
    <cofactor evidence="1">
        <name>pyridoxal 5'-phosphate</name>
        <dbReference type="ChEBI" id="CHEBI:597326"/>
    </cofactor>
</comment>
<dbReference type="InterPro" id="IPR015424">
    <property type="entry name" value="PyrdxlP-dep_Trfase"/>
</dbReference>
<dbReference type="Proteomes" id="UP001320119">
    <property type="component" value="Chromosome"/>
</dbReference>
<gene>
    <name evidence="6" type="ORF">MARGE09_P3180</name>
</gene>
<protein>
    <submittedName>
        <fullName evidence="6">Valine--pyruvate aminotransferase</fullName>
        <ecNumber evidence="6">2.6.1.66</ecNumber>
    </submittedName>
</protein>
<evidence type="ECO:0000259" key="5">
    <source>
        <dbReference type="Pfam" id="PF00155"/>
    </source>
</evidence>
<dbReference type="InterPro" id="IPR004839">
    <property type="entry name" value="Aminotransferase_I/II_large"/>
</dbReference>
<dbReference type="InterPro" id="IPR050859">
    <property type="entry name" value="Class-I_PLP-dep_aminotransf"/>
</dbReference>
<dbReference type="PANTHER" id="PTHR42790:SF4">
    <property type="entry name" value="VALINE--PYRUVATE AMINOTRANSFERASE"/>
    <property type="match status" value="1"/>
</dbReference>
<feature type="domain" description="Aminotransferase class I/classII large" evidence="5">
    <location>
        <begin position="54"/>
        <end position="393"/>
    </location>
</feature>
<dbReference type="KEGG" id="marq:MARGE09_P3180"/>